<organism evidence="3">
    <name type="scientific">marine sediment metagenome</name>
    <dbReference type="NCBI Taxonomy" id="412755"/>
    <lineage>
        <taxon>unclassified sequences</taxon>
        <taxon>metagenomes</taxon>
        <taxon>ecological metagenomes</taxon>
    </lineage>
</organism>
<dbReference type="SUPFAM" id="SSF53474">
    <property type="entry name" value="alpha/beta-Hydrolases"/>
    <property type="match status" value="1"/>
</dbReference>
<dbReference type="GO" id="GO:0016020">
    <property type="term" value="C:membrane"/>
    <property type="evidence" value="ECO:0007669"/>
    <property type="project" value="TreeGrafter"/>
</dbReference>
<dbReference type="Gene3D" id="3.40.50.1820">
    <property type="entry name" value="alpha/beta hydrolase"/>
    <property type="match status" value="1"/>
</dbReference>
<dbReference type="InterPro" id="IPR050266">
    <property type="entry name" value="AB_hydrolase_sf"/>
</dbReference>
<evidence type="ECO:0000313" key="3">
    <source>
        <dbReference type="EMBL" id="GAG83829.1"/>
    </source>
</evidence>
<gene>
    <name evidence="3" type="ORF">S01H4_29892</name>
</gene>
<evidence type="ECO:0000256" key="1">
    <source>
        <dbReference type="ARBA" id="ARBA00022801"/>
    </source>
</evidence>
<keyword evidence="1" id="KW-0378">Hydrolase</keyword>
<dbReference type="EMBL" id="BART01015390">
    <property type="protein sequence ID" value="GAG83829.1"/>
    <property type="molecule type" value="Genomic_DNA"/>
</dbReference>
<dbReference type="Pfam" id="PF00561">
    <property type="entry name" value="Abhydrolase_1"/>
    <property type="match status" value="1"/>
</dbReference>
<feature type="domain" description="AB hydrolase-1" evidence="2">
    <location>
        <begin position="8"/>
        <end position="106"/>
    </location>
</feature>
<dbReference type="PANTHER" id="PTHR43798">
    <property type="entry name" value="MONOACYLGLYCEROL LIPASE"/>
    <property type="match status" value="1"/>
</dbReference>
<reference evidence="3" key="1">
    <citation type="journal article" date="2014" name="Front. Microbiol.">
        <title>High frequency of phylogenetically diverse reductive dehalogenase-homologous genes in deep subseafloor sedimentary metagenomes.</title>
        <authorList>
            <person name="Kawai M."/>
            <person name="Futagami T."/>
            <person name="Toyoda A."/>
            <person name="Takaki Y."/>
            <person name="Nishi S."/>
            <person name="Hori S."/>
            <person name="Arai W."/>
            <person name="Tsubouchi T."/>
            <person name="Morono Y."/>
            <person name="Uchiyama I."/>
            <person name="Ito T."/>
            <person name="Fujiyama A."/>
            <person name="Inagaki F."/>
            <person name="Takami H."/>
        </authorList>
    </citation>
    <scope>NUCLEOTIDE SEQUENCE</scope>
    <source>
        <strain evidence="3">Expedition CK06-06</strain>
    </source>
</reference>
<dbReference type="InterPro" id="IPR029058">
    <property type="entry name" value="AB_hydrolase_fold"/>
</dbReference>
<dbReference type="PANTHER" id="PTHR43798:SF31">
    <property type="entry name" value="AB HYDROLASE SUPERFAMILY PROTEIN YCLE"/>
    <property type="match status" value="1"/>
</dbReference>
<evidence type="ECO:0000259" key="2">
    <source>
        <dbReference type="Pfam" id="PF00561"/>
    </source>
</evidence>
<comment type="caution">
    <text evidence="3">The sequence shown here is derived from an EMBL/GenBank/DDBJ whole genome shotgun (WGS) entry which is preliminary data.</text>
</comment>
<sequence length="114" mass="12816">MKKGKGEPLVLVQGWATTLEGWAFQTAFFRRKMTVIALDNRGVGGSSRPNYPYSMDMFVDEIKALLDSIGVQKKIHLCGISMGGMIALNFVLKYPDMVKNLILLSTSAYYREEF</sequence>
<dbReference type="InterPro" id="IPR000073">
    <property type="entry name" value="AB_hydrolase_1"/>
</dbReference>
<dbReference type="AlphaFoldDB" id="X1AMJ0"/>
<name>X1AMJ0_9ZZZZ</name>
<dbReference type="GO" id="GO:0016787">
    <property type="term" value="F:hydrolase activity"/>
    <property type="evidence" value="ECO:0007669"/>
    <property type="project" value="UniProtKB-KW"/>
</dbReference>
<feature type="non-terminal residue" evidence="3">
    <location>
        <position position="114"/>
    </location>
</feature>
<accession>X1AMJ0</accession>
<dbReference type="PRINTS" id="PR00111">
    <property type="entry name" value="ABHYDROLASE"/>
</dbReference>
<protein>
    <recommendedName>
        <fullName evidence="2">AB hydrolase-1 domain-containing protein</fullName>
    </recommendedName>
</protein>
<proteinExistence type="predicted"/>